<evidence type="ECO:0000313" key="3">
    <source>
        <dbReference type="Proteomes" id="UP000294749"/>
    </source>
</evidence>
<keyword evidence="3" id="KW-1185">Reference proteome</keyword>
<dbReference type="AlphaFoldDB" id="A0A4R7JZN1"/>
<comment type="caution">
    <text evidence="2">The sequence shown here is derived from an EMBL/GenBank/DDBJ whole genome shotgun (WGS) entry which is preliminary data.</text>
</comment>
<feature type="transmembrane region" description="Helical" evidence="1">
    <location>
        <begin position="63"/>
        <end position="86"/>
    </location>
</feature>
<evidence type="ECO:0000313" key="2">
    <source>
        <dbReference type="EMBL" id="TDT43715.1"/>
    </source>
</evidence>
<proteinExistence type="predicted"/>
<keyword evidence="1" id="KW-0472">Membrane</keyword>
<feature type="transmembrane region" description="Helical" evidence="1">
    <location>
        <begin position="6"/>
        <end position="30"/>
    </location>
</feature>
<dbReference type="Proteomes" id="UP000294749">
    <property type="component" value="Unassembled WGS sequence"/>
</dbReference>
<reference evidence="2 3" key="1">
    <citation type="submission" date="2019-03" db="EMBL/GenBank/DDBJ databases">
        <title>Genomic Encyclopedia of Archaeal and Bacterial Type Strains, Phase II (KMG-II): from individual species to whole genera.</title>
        <authorList>
            <person name="Goeker M."/>
        </authorList>
    </citation>
    <scope>NUCLEOTIDE SEQUENCE [LARGE SCALE GENOMIC DNA]</scope>
    <source>
        <strain evidence="2 3">DSM 25233</strain>
    </source>
</reference>
<keyword evidence="1" id="KW-1133">Transmembrane helix</keyword>
<accession>A0A4R7JZN1</accession>
<protein>
    <recommendedName>
        <fullName evidence="4">DUF2938 domain-containing protein</fullName>
    </recommendedName>
</protein>
<evidence type="ECO:0000256" key="1">
    <source>
        <dbReference type="SAM" id="Phobius"/>
    </source>
</evidence>
<sequence>MFNGIAMAFMAIFISGILGTTVMTGFSHIVELLTDHKFNEAHLLNEFINRSKKTTSKIGKNHYLGWFLHFMIGVCMAVFLYCYYFYMADNVLIWTGVFLGFILGIIGVTGWSIMISAHSNPPDIKWKLFFVQLIFAHMIFGVTITWVLAKFAFNLYV</sequence>
<dbReference type="Pfam" id="PF20587">
    <property type="entry name" value="DUF6789"/>
    <property type="match status" value="1"/>
</dbReference>
<dbReference type="RefSeq" id="WP_133688105.1">
    <property type="nucleotide sequence ID" value="NZ_SOAY01000012.1"/>
</dbReference>
<feature type="transmembrane region" description="Helical" evidence="1">
    <location>
        <begin position="128"/>
        <end position="149"/>
    </location>
</feature>
<evidence type="ECO:0008006" key="4">
    <source>
        <dbReference type="Google" id="ProtNLM"/>
    </source>
</evidence>
<dbReference type="OrthoDB" id="673991at2"/>
<gene>
    <name evidence="2" type="ORF">CLV90_2838</name>
</gene>
<organism evidence="2 3">
    <name type="scientific">Maribacter spongiicola</name>
    <dbReference type="NCBI Taxonomy" id="1206753"/>
    <lineage>
        <taxon>Bacteria</taxon>
        <taxon>Pseudomonadati</taxon>
        <taxon>Bacteroidota</taxon>
        <taxon>Flavobacteriia</taxon>
        <taxon>Flavobacteriales</taxon>
        <taxon>Flavobacteriaceae</taxon>
        <taxon>Maribacter</taxon>
    </lineage>
</organism>
<dbReference type="InterPro" id="IPR046739">
    <property type="entry name" value="DUF6789"/>
</dbReference>
<dbReference type="EMBL" id="SOAY01000012">
    <property type="protein sequence ID" value="TDT43715.1"/>
    <property type="molecule type" value="Genomic_DNA"/>
</dbReference>
<feature type="transmembrane region" description="Helical" evidence="1">
    <location>
        <begin position="92"/>
        <end position="116"/>
    </location>
</feature>
<name>A0A4R7JZN1_9FLAO</name>
<keyword evidence="1" id="KW-0812">Transmembrane</keyword>